<dbReference type="InterPro" id="IPR046796">
    <property type="entry name" value="Transposase_32_dom"/>
</dbReference>
<evidence type="ECO:0000313" key="4">
    <source>
        <dbReference type="Proteomes" id="UP001374535"/>
    </source>
</evidence>
<sequence>MERTVTLKLGEVPDSKEEISRRGWNRLGTYLAPANVAVEREFYANVKHISNDDIPFLSYVRGRRIPYDVEAINSFLNIEWESGTTSFEYAHLLKEEVDYEAIESVVCRPRGTFRRNKQGQPIHLIRSNLRVVSQIWMALIFSNISPCSHVSDVNLSKALIRYTIVARKTINLGTLIVEEIRQCAHAAGRNVPLYAILQGLTPPLHLLTTATNFKLIFLYAALPSLRQWFSCSNTTTTLSPTLLNHLLSLSLTCYLIWHPFIEVSLPLLGCFLNMMYAGEFDEYVVWPGDESHSIGGGGAATDDDTDEDEEEEGDDDSKENDDNI</sequence>
<evidence type="ECO:0000256" key="1">
    <source>
        <dbReference type="SAM" id="MobiDB-lite"/>
    </source>
</evidence>
<feature type="region of interest" description="Disordered" evidence="1">
    <location>
        <begin position="291"/>
        <end position="324"/>
    </location>
</feature>
<proteinExistence type="predicted"/>
<dbReference type="EMBL" id="CP144692">
    <property type="protein sequence ID" value="WVY97433.1"/>
    <property type="molecule type" value="Genomic_DNA"/>
</dbReference>
<dbReference type="Pfam" id="PF20167">
    <property type="entry name" value="Transposase_32"/>
    <property type="match status" value="1"/>
</dbReference>
<dbReference type="AlphaFoldDB" id="A0AAQ3MUZ9"/>
<gene>
    <name evidence="3" type="ORF">V8G54_029584</name>
</gene>
<name>A0AAQ3MUZ9_VIGMU</name>
<feature type="compositionally biased region" description="Acidic residues" evidence="1">
    <location>
        <begin position="301"/>
        <end position="324"/>
    </location>
</feature>
<evidence type="ECO:0000259" key="2">
    <source>
        <dbReference type="Pfam" id="PF20167"/>
    </source>
</evidence>
<reference evidence="3 4" key="1">
    <citation type="journal article" date="2023" name="Life. Sci Alliance">
        <title>Evolutionary insights into 3D genome organization and epigenetic landscape of Vigna mungo.</title>
        <authorList>
            <person name="Junaid A."/>
            <person name="Singh B."/>
            <person name="Bhatia S."/>
        </authorList>
    </citation>
    <scope>NUCLEOTIDE SEQUENCE [LARGE SCALE GENOMIC DNA]</scope>
    <source>
        <strain evidence="3">Urdbean</strain>
    </source>
</reference>
<keyword evidence="4" id="KW-1185">Reference proteome</keyword>
<protein>
    <recommendedName>
        <fullName evidence="2">Putative plant transposon protein domain-containing protein</fullName>
    </recommendedName>
</protein>
<dbReference type="Proteomes" id="UP001374535">
    <property type="component" value="Chromosome 9"/>
</dbReference>
<evidence type="ECO:0000313" key="3">
    <source>
        <dbReference type="EMBL" id="WVY97433.1"/>
    </source>
</evidence>
<accession>A0AAQ3MUZ9</accession>
<feature type="domain" description="Putative plant transposon protein" evidence="2">
    <location>
        <begin position="21"/>
        <end position="190"/>
    </location>
</feature>
<organism evidence="3 4">
    <name type="scientific">Vigna mungo</name>
    <name type="common">Black gram</name>
    <name type="synonym">Phaseolus mungo</name>
    <dbReference type="NCBI Taxonomy" id="3915"/>
    <lineage>
        <taxon>Eukaryota</taxon>
        <taxon>Viridiplantae</taxon>
        <taxon>Streptophyta</taxon>
        <taxon>Embryophyta</taxon>
        <taxon>Tracheophyta</taxon>
        <taxon>Spermatophyta</taxon>
        <taxon>Magnoliopsida</taxon>
        <taxon>eudicotyledons</taxon>
        <taxon>Gunneridae</taxon>
        <taxon>Pentapetalae</taxon>
        <taxon>rosids</taxon>
        <taxon>fabids</taxon>
        <taxon>Fabales</taxon>
        <taxon>Fabaceae</taxon>
        <taxon>Papilionoideae</taxon>
        <taxon>50 kb inversion clade</taxon>
        <taxon>NPAAA clade</taxon>
        <taxon>indigoferoid/millettioid clade</taxon>
        <taxon>Phaseoleae</taxon>
        <taxon>Vigna</taxon>
    </lineage>
</organism>